<sequence length="129" mass="14819">MKPFSELSAEELAMENLFIRWVRFPDDPPIRSFWEGWIVKYPAMKDTVARARELVLLASDWKPDSLSNQEVNSIWGRIRNSLEIITERDHAQPGMTAFKKTVTSNSIVLGVISMAVIILLAFFFFSIIN</sequence>
<evidence type="ECO:0000313" key="3">
    <source>
        <dbReference type="Proteomes" id="UP000190897"/>
    </source>
</evidence>
<proteinExistence type="predicted"/>
<dbReference type="EMBL" id="FUZA01000001">
    <property type="protein sequence ID" value="SKB48917.1"/>
    <property type="molecule type" value="Genomic_DNA"/>
</dbReference>
<keyword evidence="1" id="KW-0472">Membrane</keyword>
<gene>
    <name evidence="2" type="ORF">SAMN05660293_00497</name>
</gene>
<keyword evidence="1" id="KW-0812">Transmembrane</keyword>
<keyword evidence="1" id="KW-1133">Transmembrane helix</keyword>
<keyword evidence="3" id="KW-1185">Reference proteome</keyword>
<evidence type="ECO:0000256" key="1">
    <source>
        <dbReference type="SAM" id="Phobius"/>
    </source>
</evidence>
<dbReference type="AlphaFoldDB" id="A0A1T5BP47"/>
<accession>A0A1T5BP47</accession>
<dbReference type="RefSeq" id="WP_082213075.1">
    <property type="nucleotide sequence ID" value="NZ_FUZA01000001.1"/>
</dbReference>
<reference evidence="3" key="1">
    <citation type="submission" date="2017-02" db="EMBL/GenBank/DDBJ databases">
        <authorList>
            <person name="Varghese N."/>
            <person name="Submissions S."/>
        </authorList>
    </citation>
    <scope>NUCLEOTIDE SEQUENCE [LARGE SCALE GENOMIC DNA]</scope>
    <source>
        <strain evidence="3">DSM 22270</strain>
    </source>
</reference>
<dbReference type="Proteomes" id="UP000190897">
    <property type="component" value="Unassembled WGS sequence"/>
</dbReference>
<organism evidence="2 3">
    <name type="scientific">Dyadobacter psychrophilus</name>
    <dbReference type="NCBI Taxonomy" id="651661"/>
    <lineage>
        <taxon>Bacteria</taxon>
        <taxon>Pseudomonadati</taxon>
        <taxon>Bacteroidota</taxon>
        <taxon>Cytophagia</taxon>
        <taxon>Cytophagales</taxon>
        <taxon>Spirosomataceae</taxon>
        <taxon>Dyadobacter</taxon>
    </lineage>
</organism>
<name>A0A1T5BP47_9BACT</name>
<protein>
    <submittedName>
        <fullName evidence="2">Uncharacterized protein</fullName>
    </submittedName>
</protein>
<feature type="transmembrane region" description="Helical" evidence="1">
    <location>
        <begin position="107"/>
        <end position="128"/>
    </location>
</feature>
<evidence type="ECO:0000313" key="2">
    <source>
        <dbReference type="EMBL" id="SKB48917.1"/>
    </source>
</evidence>